<keyword evidence="1" id="KW-1133">Transmembrane helix</keyword>
<dbReference type="AlphaFoldDB" id="A0A402B027"/>
<evidence type="ECO:0000313" key="3">
    <source>
        <dbReference type="Proteomes" id="UP000287171"/>
    </source>
</evidence>
<protein>
    <recommendedName>
        <fullName evidence="4">Zinc-finger domain-containing protein</fullName>
    </recommendedName>
</protein>
<dbReference type="EMBL" id="BIFT01000001">
    <property type="protein sequence ID" value="GCE24709.1"/>
    <property type="molecule type" value="Genomic_DNA"/>
</dbReference>
<name>A0A402B027_9CHLR</name>
<gene>
    <name evidence="2" type="ORF">KDA_01930</name>
</gene>
<feature type="transmembrane region" description="Helical" evidence="1">
    <location>
        <begin position="144"/>
        <end position="164"/>
    </location>
</feature>
<dbReference type="SUPFAM" id="SSF82171">
    <property type="entry name" value="DPP6 N-terminal domain-like"/>
    <property type="match status" value="1"/>
</dbReference>
<evidence type="ECO:0000313" key="2">
    <source>
        <dbReference type="EMBL" id="GCE24709.1"/>
    </source>
</evidence>
<keyword evidence="1" id="KW-0812">Transmembrane</keyword>
<accession>A0A402B027</accession>
<comment type="caution">
    <text evidence="2">The sequence shown here is derived from an EMBL/GenBank/DDBJ whole genome shotgun (WGS) entry which is preliminary data.</text>
</comment>
<organism evidence="2 3">
    <name type="scientific">Dictyobacter alpinus</name>
    <dbReference type="NCBI Taxonomy" id="2014873"/>
    <lineage>
        <taxon>Bacteria</taxon>
        <taxon>Bacillati</taxon>
        <taxon>Chloroflexota</taxon>
        <taxon>Ktedonobacteria</taxon>
        <taxon>Ktedonobacterales</taxon>
        <taxon>Dictyobacteraceae</taxon>
        <taxon>Dictyobacter</taxon>
    </lineage>
</organism>
<dbReference type="Proteomes" id="UP000287171">
    <property type="component" value="Unassembled WGS sequence"/>
</dbReference>
<reference evidence="3" key="1">
    <citation type="submission" date="2018-12" db="EMBL/GenBank/DDBJ databases">
        <title>Tengunoibacter tsumagoiensis gen. nov., sp. nov., Dictyobacter kobayashii sp. nov., D. alpinus sp. nov., and D. joshuensis sp. nov. and description of Dictyobacteraceae fam. nov. within the order Ktedonobacterales isolated from Tengu-no-mugimeshi.</title>
        <authorList>
            <person name="Wang C.M."/>
            <person name="Zheng Y."/>
            <person name="Sakai Y."/>
            <person name="Toyoda A."/>
            <person name="Minakuchi Y."/>
            <person name="Abe K."/>
            <person name="Yokota A."/>
            <person name="Yabe S."/>
        </authorList>
    </citation>
    <scope>NUCLEOTIDE SEQUENCE [LARGE SCALE GENOMIC DNA]</scope>
    <source>
        <strain evidence="3">Uno16</strain>
    </source>
</reference>
<evidence type="ECO:0008006" key="4">
    <source>
        <dbReference type="Google" id="ProtNLM"/>
    </source>
</evidence>
<evidence type="ECO:0000256" key="1">
    <source>
        <dbReference type="SAM" id="Phobius"/>
    </source>
</evidence>
<sequence>MKDRHPDPHNSSHKSCSFSASCVQRIDEIEALTAQSSQDFSSYMDISGERVQIERLREHLLFCETCRNAVNATYKLRDRQRHALQDFLSEGETIVPSTTASILARLQSEPRRTPSTAHDIPMLMDTPVLKLPKPNNSIHPKNKISFFLTLAAAALLIMGSLQLFTKFGAHLPLSQISTTASTANNRSTAARPSMLAKNKKHDLTSLRKTIDWSAVIMTHLSEDGKDLMIENYDPIHNKSALLFTSSNATVVDGVSHQGDNLIYHMYDRKSQKTVYAFLSGEQYYFSGRGLNAIWSTDDREVFFNTADGSLWKIDTKQHDSLPIKLPQVIHADQLSFYRNHFLYYVRGYALYRISVDASPSIEQQVVYAASSKVFWMDPISEDIYYVKKHVAEYDIYKHQSNAALASDLPIQPNGIPVGYTNDAPNIWAIMYVSWNSQTGGFDIRKTSAKQALISDIVDGKVRALCGFETTDGAICDNSLALSPMGSILLVGGVDKAQAYHLWSINLNTKTQTELTNPAGKSPVQLIGWDKLGVD</sequence>
<keyword evidence="3" id="KW-1185">Reference proteome</keyword>
<keyword evidence="1" id="KW-0472">Membrane</keyword>
<proteinExistence type="predicted"/>